<keyword evidence="3" id="KW-1185">Reference proteome</keyword>
<organism evidence="2 3">
    <name type="scientific">Verruconis gallopava</name>
    <dbReference type="NCBI Taxonomy" id="253628"/>
    <lineage>
        <taxon>Eukaryota</taxon>
        <taxon>Fungi</taxon>
        <taxon>Dikarya</taxon>
        <taxon>Ascomycota</taxon>
        <taxon>Pezizomycotina</taxon>
        <taxon>Dothideomycetes</taxon>
        <taxon>Pleosporomycetidae</taxon>
        <taxon>Venturiales</taxon>
        <taxon>Sympoventuriaceae</taxon>
        <taxon>Verruconis</taxon>
    </lineage>
</organism>
<dbReference type="GeneID" id="27312230"/>
<evidence type="ECO:0000313" key="3">
    <source>
        <dbReference type="Proteomes" id="UP000053259"/>
    </source>
</evidence>
<dbReference type="PANTHER" id="PTHR31126:SF1">
    <property type="entry name" value="TYROSINE SPECIFIC PROTEIN PHOSPHATASES DOMAIN-CONTAINING PROTEIN"/>
    <property type="match status" value="1"/>
</dbReference>
<evidence type="ECO:0000259" key="1">
    <source>
        <dbReference type="PROSITE" id="PS50056"/>
    </source>
</evidence>
<dbReference type="InterPro" id="IPR026893">
    <property type="entry name" value="Tyr/Ser_Pase_IphP-type"/>
</dbReference>
<dbReference type="SUPFAM" id="SSF52799">
    <property type="entry name" value="(Phosphotyrosine protein) phosphatases II"/>
    <property type="match status" value="1"/>
</dbReference>
<dbReference type="InParanoid" id="A0A0D2ADI7"/>
<dbReference type="InterPro" id="IPR000387">
    <property type="entry name" value="Tyr_Pase_dom"/>
</dbReference>
<name>A0A0D2ADI7_9PEZI</name>
<dbReference type="OrthoDB" id="449382at2759"/>
<dbReference type="EMBL" id="KN847540">
    <property type="protein sequence ID" value="KIW04500.1"/>
    <property type="molecule type" value="Genomic_DNA"/>
</dbReference>
<feature type="domain" description="Tyrosine specific protein phosphatases" evidence="1">
    <location>
        <begin position="151"/>
        <end position="216"/>
    </location>
</feature>
<dbReference type="STRING" id="253628.A0A0D2ADI7"/>
<dbReference type="Gene3D" id="3.90.190.10">
    <property type="entry name" value="Protein tyrosine phosphatase superfamily"/>
    <property type="match status" value="1"/>
</dbReference>
<dbReference type="VEuPathDB" id="FungiDB:PV09_04257"/>
<dbReference type="InterPro" id="IPR029021">
    <property type="entry name" value="Prot-tyrosine_phosphatase-like"/>
</dbReference>
<reference evidence="2 3" key="1">
    <citation type="submission" date="2015-01" db="EMBL/GenBank/DDBJ databases">
        <title>The Genome Sequence of Ochroconis gallopava CBS43764.</title>
        <authorList>
            <consortium name="The Broad Institute Genomics Platform"/>
            <person name="Cuomo C."/>
            <person name="de Hoog S."/>
            <person name="Gorbushina A."/>
            <person name="Stielow B."/>
            <person name="Teixiera M."/>
            <person name="Abouelleil A."/>
            <person name="Chapman S.B."/>
            <person name="Priest M."/>
            <person name="Young S.K."/>
            <person name="Wortman J."/>
            <person name="Nusbaum C."/>
            <person name="Birren B."/>
        </authorList>
    </citation>
    <scope>NUCLEOTIDE SEQUENCE [LARGE SCALE GENOMIC DNA]</scope>
    <source>
        <strain evidence="2 3">CBS 43764</strain>
    </source>
</reference>
<evidence type="ECO:0000313" key="2">
    <source>
        <dbReference type="EMBL" id="KIW04500.1"/>
    </source>
</evidence>
<dbReference type="AlphaFoldDB" id="A0A0D2ADI7"/>
<dbReference type="PROSITE" id="PS00383">
    <property type="entry name" value="TYR_PHOSPHATASE_1"/>
    <property type="match status" value="1"/>
</dbReference>
<dbReference type="HOGENOM" id="CLU_057546_1_3_1"/>
<sequence length="305" mass="33881">MAGLELPRLPPPFIYVPNLANLRDAGGLAIADTKAVVKRRHLYRSADPSLCTEDEIRFLHVELGIEHIFDLRSEPEFEKQGREVVAGFAERIEKYNSENTGSSKIQRYWTPVFKTEDYSPESVALRFKDYGAEDDMGFVRAYTEILLHGGPSYSKILRQLGREGGGPVLLHCTAGKDRTGVIVAIILSLLGVDRADICQEYQLTETGLAYRRPELLEKLMASGAFEGEKGREAALRMSGAQAISMQKTLEMIDERWGGAEGYVKEVCGLSDDEIAALRKQMTESVDKAHSGRGIRAAVLAKRIIF</sequence>
<dbReference type="PANTHER" id="PTHR31126">
    <property type="entry name" value="TYROSINE-PROTEIN PHOSPHATASE"/>
    <property type="match status" value="1"/>
</dbReference>
<dbReference type="Proteomes" id="UP000053259">
    <property type="component" value="Unassembled WGS sequence"/>
</dbReference>
<dbReference type="PROSITE" id="PS50056">
    <property type="entry name" value="TYR_PHOSPHATASE_2"/>
    <property type="match status" value="1"/>
</dbReference>
<dbReference type="GO" id="GO:0004721">
    <property type="term" value="F:phosphoprotein phosphatase activity"/>
    <property type="evidence" value="ECO:0007669"/>
    <property type="project" value="InterPro"/>
</dbReference>
<dbReference type="InterPro" id="IPR016130">
    <property type="entry name" value="Tyr_Pase_AS"/>
</dbReference>
<accession>A0A0D2ADI7</accession>
<dbReference type="Pfam" id="PF13350">
    <property type="entry name" value="Y_phosphatase3"/>
    <property type="match status" value="1"/>
</dbReference>
<protein>
    <recommendedName>
        <fullName evidence="1">Tyrosine specific protein phosphatases domain-containing protein</fullName>
    </recommendedName>
</protein>
<dbReference type="RefSeq" id="XP_016214369.1">
    <property type="nucleotide sequence ID" value="XM_016357577.1"/>
</dbReference>
<gene>
    <name evidence="2" type="ORF">PV09_04257</name>
</gene>
<proteinExistence type="predicted"/>